<accession>A0ABQ7GVN5</accession>
<evidence type="ECO:0000259" key="2">
    <source>
        <dbReference type="Pfam" id="PF16209"/>
    </source>
</evidence>
<feature type="domain" description="P-type ATPase N-terminal" evidence="2">
    <location>
        <begin position="92"/>
        <end position="127"/>
    </location>
</feature>
<reference evidence="3" key="1">
    <citation type="submission" date="2017-08" db="EMBL/GenBank/DDBJ databases">
        <authorList>
            <person name="Polle J.E."/>
            <person name="Barry K."/>
            <person name="Cushman J."/>
            <person name="Schmutz J."/>
            <person name="Tran D."/>
            <person name="Hathwaick L.T."/>
            <person name="Yim W.C."/>
            <person name="Jenkins J."/>
            <person name="Mckie-Krisberg Z.M."/>
            <person name="Prochnik S."/>
            <person name="Lindquist E."/>
            <person name="Dockter R.B."/>
            <person name="Adam C."/>
            <person name="Molina H."/>
            <person name="Bunkerborg J."/>
            <person name="Jin E."/>
            <person name="Buchheim M."/>
            <person name="Magnuson J."/>
        </authorList>
    </citation>
    <scope>NUCLEOTIDE SEQUENCE</scope>
    <source>
        <strain evidence="3">CCAP 19/18</strain>
    </source>
</reference>
<evidence type="ECO:0000256" key="1">
    <source>
        <dbReference type="SAM" id="MobiDB-lite"/>
    </source>
</evidence>
<feature type="compositionally biased region" description="Pro residues" evidence="1">
    <location>
        <begin position="30"/>
        <end position="41"/>
    </location>
</feature>
<sequence>MDAAKGARGTYSGPGEGLTVTSLPEGHVPPGHPPEQLPHQPPLNETETGDYRDVQLSTTPIKVTKTLWQRIAIQIGLWGLLNKRAPGEPARTNQITTAKYTIISFLPINLYQQFMRLANLYFLVVAFPMRSPLLQERTGF</sequence>
<dbReference type="EMBL" id="MU069570">
    <property type="protein sequence ID" value="KAF5838674.1"/>
    <property type="molecule type" value="Genomic_DNA"/>
</dbReference>
<keyword evidence="4" id="KW-1185">Reference proteome</keyword>
<protein>
    <recommendedName>
        <fullName evidence="2">P-type ATPase N-terminal domain-containing protein</fullName>
    </recommendedName>
</protein>
<gene>
    <name evidence="3" type="ORF">DUNSADRAFT_2438</name>
</gene>
<proteinExistence type="predicted"/>
<dbReference type="Proteomes" id="UP000815325">
    <property type="component" value="Unassembled WGS sequence"/>
</dbReference>
<dbReference type="InterPro" id="IPR032631">
    <property type="entry name" value="P-type_ATPase_N"/>
</dbReference>
<evidence type="ECO:0000313" key="4">
    <source>
        <dbReference type="Proteomes" id="UP000815325"/>
    </source>
</evidence>
<organism evidence="3 4">
    <name type="scientific">Dunaliella salina</name>
    <name type="common">Green alga</name>
    <name type="synonym">Protococcus salinus</name>
    <dbReference type="NCBI Taxonomy" id="3046"/>
    <lineage>
        <taxon>Eukaryota</taxon>
        <taxon>Viridiplantae</taxon>
        <taxon>Chlorophyta</taxon>
        <taxon>core chlorophytes</taxon>
        <taxon>Chlorophyceae</taxon>
        <taxon>CS clade</taxon>
        <taxon>Chlamydomonadales</taxon>
        <taxon>Dunaliellaceae</taxon>
        <taxon>Dunaliella</taxon>
    </lineage>
</organism>
<evidence type="ECO:0000313" key="3">
    <source>
        <dbReference type="EMBL" id="KAF5838674.1"/>
    </source>
</evidence>
<feature type="region of interest" description="Disordered" evidence="1">
    <location>
        <begin position="1"/>
        <end position="49"/>
    </location>
</feature>
<dbReference type="Pfam" id="PF16209">
    <property type="entry name" value="PhoLip_ATPase_N"/>
    <property type="match status" value="1"/>
</dbReference>
<name>A0ABQ7GVN5_DUNSA</name>
<dbReference type="PANTHER" id="PTHR24092">
    <property type="entry name" value="PROBABLE PHOSPHOLIPID-TRANSPORTING ATPASE"/>
    <property type="match status" value="1"/>
</dbReference>
<comment type="caution">
    <text evidence="3">The sequence shown here is derived from an EMBL/GenBank/DDBJ whole genome shotgun (WGS) entry which is preliminary data.</text>
</comment>